<evidence type="ECO:0000313" key="2">
    <source>
        <dbReference type="Proteomes" id="UP000054995"/>
    </source>
</evidence>
<reference evidence="1 2" key="1">
    <citation type="submission" date="2015-01" db="EMBL/GenBank/DDBJ databases">
        <title>Evolution of Trichinella species and genotypes.</title>
        <authorList>
            <person name="Korhonen P.K."/>
            <person name="Edoardo P."/>
            <person name="Giuseppe L.R."/>
            <person name="Gasser R.B."/>
        </authorList>
    </citation>
    <scope>NUCLEOTIDE SEQUENCE [LARGE SCALE GENOMIC DNA]</scope>
    <source>
        <strain evidence="1">ISS470</strain>
    </source>
</reference>
<gene>
    <name evidence="1" type="ORF">T4D_12046</name>
</gene>
<accession>A0A0V1G5I1</accession>
<sequence>MYIKTDSGVKFVNSQPFSSDRMLFCKGFLSDDSFLDAAFWMIYVEKINYLTKHVTEKHFFLRRVRERVMLVISEMKYKRICLINFMMFKQFEASLYLYEAIVSSNNIYPEKSFKVM</sequence>
<dbReference type="AlphaFoldDB" id="A0A0V1G5I1"/>
<proteinExistence type="predicted"/>
<dbReference type="Proteomes" id="UP000054995">
    <property type="component" value="Unassembled WGS sequence"/>
</dbReference>
<keyword evidence="2" id="KW-1185">Reference proteome</keyword>
<dbReference type="EMBL" id="JYDT01000005">
    <property type="protein sequence ID" value="KRY92755.1"/>
    <property type="molecule type" value="Genomic_DNA"/>
</dbReference>
<evidence type="ECO:0000313" key="1">
    <source>
        <dbReference type="EMBL" id="KRY92755.1"/>
    </source>
</evidence>
<organism evidence="1 2">
    <name type="scientific">Trichinella pseudospiralis</name>
    <name type="common">Parasitic roundworm</name>
    <dbReference type="NCBI Taxonomy" id="6337"/>
    <lineage>
        <taxon>Eukaryota</taxon>
        <taxon>Metazoa</taxon>
        <taxon>Ecdysozoa</taxon>
        <taxon>Nematoda</taxon>
        <taxon>Enoplea</taxon>
        <taxon>Dorylaimia</taxon>
        <taxon>Trichinellida</taxon>
        <taxon>Trichinellidae</taxon>
        <taxon>Trichinella</taxon>
    </lineage>
</organism>
<protein>
    <submittedName>
        <fullName evidence="1">Uncharacterized protein</fullName>
    </submittedName>
</protein>
<name>A0A0V1G5I1_TRIPS</name>
<comment type="caution">
    <text evidence="1">The sequence shown here is derived from an EMBL/GenBank/DDBJ whole genome shotgun (WGS) entry which is preliminary data.</text>
</comment>